<protein>
    <submittedName>
        <fullName evidence="5">FAD-dependent monooxygenase</fullName>
    </submittedName>
</protein>
<evidence type="ECO:0000256" key="2">
    <source>
        <dbReference type="ARBA" id="ARBA00022827"/>
    </source>
</evidence>
<evidence type="ECO:0000256" key="3">
    <source>
        <dbReference type="ARBA" id="ARBA00023002"/>
    </source>
</evidence>
<dbReference type="PANTHER" id="PTHR47178:SF5">
    <property type="entry name" value="FAD-BINDING DOMAIN-CONTAINING PROTEIN"/>
    <property type="match status" value="1"/>
</dbReference>
<sequence>MKETTMQVLIIGAGTGGLALAHALKKSGVAVSVYERDRTRMDGLQGYRVGISPDGSRALQKCLPQDLYDTFIATCVRTPEHFNMVTEKWSEVLSIPVHVDEDNPANSERSVSRMSLRQVLLTGLEEYVHFDKKFTHYRRGKDGEIIAYFEDGTSAVGTVLVGADGSNSRVRKQLLPHAQLRDTGIISIGGKVPLTEHTRKLLPEKFIRGITAINARKDSLVSFM</sequence>
<dbReference type="SUPFAM" id="SSF51905">
    <property type="entry name" value="FAD/NAD(P)-binding domain"/>
    <property type="match status" value="1"/>
</dbReference>
<evidence type="ECO:0000256" key="4">
    <source>
        <dbReference type="ARBA" id="ARBA00023033"/>
    </source>
</evidence>
<evidence type="ECO:0000313" key="6">
    <source>
        <dbReference type="Proteomes" id="UP000831787"/>
    </source>
</evidence>
<proteinExistence type="predicted"/>
<keyword evidence="1" id="KW-0285">Flavoprotein</keyword>
<dbReference type="Proteomes" id="UP000831787">
    <property type="component" value="Chromosome"/>
</dbReference>
<keyword evidence="4 5" id="KW-0503">Monooxygenase</keyword>
<dbReference type="PANTHER" id="PTHR47178">
    <property type="entry name" value="MONOOXYGENASE, FAD-BINDING"/>
    <property type="match status" value="1"/>
</dbReference>
<dbReference type="Pfam" id="PF13450">
    <property type="entry name" value="NAD_binding_8"/>
    <property type="match status" value="1"/>
</dbReference>
<keyword evidence="3" id="KW-0560">Oxidoreductase</keyword>
<keyword evidence="6" id="KW-1185">Reference proteome</keyword>
<dbReference type="RefSeq" id="WP_244708189.1">
    <property type="nucleotide sequence ID" value="NZ_CP095073.1"/>
</dbReference>
<accession>A0ABY4EFC6</accession>
<dbReference type="PRINTS" id="PR00420">
    <property type="entry name" value="RNGMNOXGNASE"/>
</dbReference>
<dbReference type="Gene3D" id="3.50.50.60">
    <property type="entry name" value="FAD/NAD(P)-binding domain"/>
    <property type="match status" value="1"/>
</dbReference>
<reference evidence="5 6" key="1">
    <citation type="submission" date="2022-04" db="EMBL/GenBank/DDBJ databases">
        <title>Halobacillus sp. isolated from saltern.</title>
        <authorList>
            <person name="Won M."/>
            <person name="Lee C.-M."/>
            <person name="Woen H.-Y."/>
            <person name="Kwon S.-W."/>
        </authorList>
    </citation>
    <scope>NUCLEOTIDE SEQUENCE [LARGE SCALE GENOMIC DNA]</scope>
    <source>
        <strain evidence="5 6">SSBR10-3</strain>
    </source>
</reference>
<dbReference type="EMBL" id="CP095073">
    <property type="protein sequence ID" value="UOQ42829.1"/>
    <property type="molecule type" value="Genomic_DNA"/>
</dbReference>
<dbReference type="GO" id="GO:0004497">
    <property type="term" value="F:monooxygenase activity"/>
    <property type="evidence" value="ECO:0007669"/>
    <property type="project" value="UniProtKB-KW"/>
</dbReference>
<dbReference type="InterPro" id="IPR036188">
    <property type="entry name" value="FAD/NAD-bd_sf"/>
</dbReference>
<evidence type="ECO:0000256" key="1">
    <source>
        <dbReference type="ARBA" id="ARBA00022630"/>
    </source>
</evidence>
<evidence type="ECO:0000313" key="5">
    <source>
        <dbReference type="EMBL" id="UOQ42829.1"/>
    </source>
</evidence>
<keyword evidence="2" id="KW-0274">FAD</keyword>
<organism evidence="5 6">
    <name type="scientific">Halobacillus salinarum</name>
    <dbReference type="NCBI Taxonomy" id="2932257"/>
    <lineage>
        <taxon>Bacteria</taxon>
        <taxon>Bacillati</taxon>
        <taxon>Bacillota</taxon>
        <taxon>Bacilli</taxon>
        <taxon>Bacillales</taxon>
        <taxon>Bacillaceae</taxon>
        <taxon>Halobacillus</taxon>
    </lineage>
</organism>
<name>A0ABY4EFC6_9BACI</name>
<gene>
    <name evidence="5" type="ORF">MUN89_12740</name>
</gene>